<dbReference type="Proteomes" id="UP000221837">
    <property type="component" value="Genome"/>
</dbReference>
<accession>A0A1S6UBE5</accession>
<feature type="transmembrane region" description="Helical" evidence="1">
    <location>
        <begin position="13"/>
        <end position="31"/>
    </location>
</feature>
<gene>
    <name evidence="2" type="ORF">BF_0531</name>
</gene>
<sequence length="115" mass="13230">MGEMFLNYAYVNVSLWTIVALIMFVGYWTYADYYTNLSKQIREVFAAISIGQFGCGMFFLLIGLGIEDDKMNAVNVGVCVFTAISTVVYSVLLFVFLSKYFEQSRKYFGRKRNKI</sequence>
<keyword evidence="1" id="KW-0472">Membrane</keyword>
<name>A0A1S6UBE5_9CAUD</name>
<feature type="transmembrane region" description="Helical" evidence="1">
    <location>
        <begin position="72"/>
        <end position="97"/>
    </location>
</feature>
<dbReference type="OrthoDB" id="29196at10239"/>
<keyword evidence="3" id="KW-1185">Reference proteome</keyword>
<evidence type="ECO:0000313" key="3">
    <source>
        <dbReference type="Proteomes" id="UP000221837"/>
    </source>
</evidence>
<feature type="transmembrane region" description="Helical" evidence="1">
    <location>
        <begin position="43"/>
        <end position="66"/>
    </location>
</feature>
<proteinExistence type="predicted"/>
<dbReference type="EMBL" id="KY630187">
    <property type="protein sequence ID" value="AQW89056.1"/>
    <property type="molecule type" value="Genomic_DNA"/>
</dbReference>
<organism evidence="2 3">
    <name type="scientific">Serratia phage BF</name>
    <dbReference type="NCBI Taxonomy" id="1962671"/>
    <lineage>
        <taxon>Viruses</taxon>
        <taxon>Duplodnaviria</taxon>
        <taxon>Heunggongvirae</taxon>
        <taxon>Uroviricota</taxon>
        <taxon>Caudoviricetes</taxon>
        <taxon>Eneladusvirus</taxon>
        <taxon>Eneladusvirus BF</taxon>
    </lineage>
</organism>
<keyword evidence="1" id="KW-1133">Transmembrane helix</keyword>
<keyword evidence="1" id="KW-0812">Transmembrane</keyword>
<evidence type="ECO:0000313" key="2">
    <source>
        <dbReference type="EMBL" id="AQW89056.1"/>
    </source>
</evidence>
<reference evidence="2" key="1">
    <citation type="submission" date="2017-02" db="EMBL/GenBank/DDBJ databases">
        <title>Genome sequence of Serratia marcescens phage BF.</title>
        <authorList>
            <person name="Casey E."/>
            <person name="Fitzgerald B."/>
            <person name="Mahony J."/>
            <person name="Lugli G."/>
            <person name="Ventura M."/>
            <person name="van Sinderen D."/>
        </authorList>
    </citation>
    <scope>NUCLEOTIDE SEQUENCE [LARGE SCALE GENOMIC DNA]</scope>
</reference>
<evidence type="ECO:0000256" key="1">
    <source>
        <dbReference type="SAM" id="Phobius"/>
    </source>
</evidence>
<protein>
    <submittedName>
        <fullName evidence="2">Uncharacterized protein</fullName>
    </submittedName>
</protein>